<dbReference type="AlphaFoldDB" id="A0A0C9W2M2"/>
<gene>
    <name evidence="1" type="ORF">HYDPIDRAFT_117483</name>
</gene>
<name>A0A0C9W2M2_9AGAM</name>
<proteinExistence type="predicted"/>
<dbReference type="EMBL" id="KN839875">
    <property type="protein sequence ID" value="KIJ60213.1"/>
    <property type="molecule type" value="Genomic_DNA"/>
</dbReference>
<evidence type="ECO:0000313" key="2">
    <source>
        <dbReference type="Proteomes" id="UP000053820"/>
    </source>
</evidence>
<accession>A0A0C9W2M2</accession>
<dbReference type="HOGENOM" id="CLU_2996760_0_0_1"/>
<dbReference type="Proteomes" id="UP000053820">
    <property type="component" value="Unassembled WGS sequence"/>
</dbReference>
<protein>
    <submittedName>
        <fullName evidence="1">Uncharacterized protein</fullName>
    </submittedName>
</protein>
<evidence type="ECO:0000313" key="1">
    <source>
        <dbReference type="EMBL" id="KIJ60213.1"/>
    </source>
</evidence>
<keyword evidence="2" id="KW-1185">Reference proteome</keyword>
<reference evidence="1 2" key="1">
    <citation type="submission" date="2014-04" db="EMBL/GenBank/DDBJ databases">
        <title>Evolutionary Origins and Diversification of the Mycorrhizal Mutualists.</title>
        <authorList>
            <consortium name="DOE Joint Genome Institute"/>
            <consortium name="Mycorrhizal Genomics Consortium"/>
            <person name="Kohler A."/>
            <person name="Kuo A."/>
            <person name="Nagy L.G."/>
            <person name="Floudas D."/>
            <person name="Copeland A."/>
            <person name="Barry K.W."/>
            <person name="Cichocki N."/>
            <person name="Veneault-Fourrey C."/>
            <person name="LaButti K."/>
            <person name="Lindquist E.A."/>
            <person name="Lipzen A."/>
            <person name="Lundell T."/>
            <person name="Morin E."/>
            <person name="Murat C."/>
            <person name="Riley R."/>
            <person name="Ohm R."/>
            <person name="Sun H."/>
            <person name="Tunlid A."/>
            <person name="Henrissat B."/>
            <person name="Grigoriev I.V."/>
            <person name="Hibbett D.S."/>
            <person name="Martin F."/>
        </authorList>
    </citation>
    <scope>NUCLEOTIDE SEQUENCE [LARGE SCALE GENOMIC DNA]</scope>
    <source>
        <strain evidence="1 2">MD-312</strain>
    </source>
</reference>
<sequence>MDTPSGAKVEDSLSLLDRGLRHWISITQSEVRLSQDRSQFCGRISKGICDPLNICRP</sequence>
<organism evidence="1 2">
    <name type="scientific">Hydnomerulius pinastri MD-312</name>
    <dbReference type="NCBI Taxonomy" id="994086"/>
    <lineage>
        <taxon>Eukaryota</taxon>
        <taxon>Fungi</taxon>
        <taxon>Dikarya</taxon>
        <taxon>Basidiomycota</taxon>
        <taxon>Agaricomycotina</taxon>
        <taxon>Agaricomycetes</taxon>
        <taxon>Agaricomycetidae</taxon>
        <taxon>Boletales</taxon>
        <taxon>Boletales incertae sedis</taxon>
        <taxon>Leucogyrophana</taxon>
    </lineage>
</organism>